<dbReference type="CDD" id="cd07302">
    <property type="entry name" value="CHD"/>
    <property type="match status" value="1"/>
</dbReference>
<sequence length="757" mass="80279">MSKRMFSKSFQWLTALPLLLVTGALAVIAIGTLAGAQSPDHHWRERLFDYFQRLNPSDGTTVDNFHLVLIDRESIEAVGPWPWPRTVLANLVEAAGSAGAKGVILTESVDAPDPLSPETIGEFWLSGARDEALAQQLSLLPHTDERLAKAFSTIKGAVGVSQTPPLDPNRATSFGRADIRSADWLSFNGSGGDYVALPSARYFYSINPTLAAAAQPSVSALAADGDGILRRAPLLWTLNGTPTPSVALEAARFALDANNITVTINPSAANAQGRIIDGIQIGDIDLPVSEATAVRLYLPKRVTIPSTSASRLISGLGANARVASSNNQLSGAVVLIGLDTELGPAIPTARGDLSPAAIHALTAAQITSGNAPTRPGWTGYIEALAVMIFGAAAIMTAQRFQFWQAAGVAALLSLFLLLGAYIAFSTAGLLLNPLPSAAALFLGALSIAGGKSIGGVLRDDNLRGSFHDTLPEDAMKKLRETPASGVLNGLHREITVLACELRLVDEDLRTMENLPDEITKLLAAASLDLRQTIITAGGVADQAEGGRIFAYFNAPLEKADHVQAGCAAALRLIESMDKVNADLDGSSHTRGLQIHLAIGIATGECFVGPMGHGRNNRYSAIGPAVDRAALLRGQSEYYGPAMICDEQVFKESHHHFAYLELDRLKIRGEKRPISVYALIGNPFIKSSKAFRALDDAHRQLLASYRAGDMTKAGEMLAKAKSSPGAKIALFDIYEERIKKFSDAGTPEGWDGAHPIGG</sequence>
<reference evidence="3 4" key="1">
    <citation type="submission" date="2024-05" db="EMBL/GenBank/DDBJ databases">
        <title>Three bacterial strains, DH-69, EH-24, and ECK-19 isolated from coastal sediments.</title>
        <authorList>
            <person name="Ye Y.-Q."/>
            <person name="Du Z.-J."/>
        </authorList>
    </citation>
    <scope>NUCLEOTIDE SEQUENCE [LARGE SCALE GENOMIC DNA]</scope>
    <source>
        <strain evidence="3 4">ECK-19</strain>
    </source>
</reference>
<dbReference type="RefSeq" id="WP_369313544.1">
    <property type="nucleotide sequence ID" value="NZ_JBEHZE010000001.1"/>
</dbReference>
<dbReference type="EMBL" id="JBEHZE010000001">
    <property type="protein sequence ID" value="MEX6633571.1"/>
    <property type="molecule type" value="Genomic_DNA"/>
</dbReference>
<feature type="transmembrane region" description="Helical" evidence="1">
    <location>
        <begin position="409"/>
        <end position="431"/>
    </location>
</feature>
<gene>
    <name evidence="3" type="ORF">ABFZ84_08410</name>
</gene>
<dbReference type="InterPro" id="IPR029787">
    <property type="entry name" value="Nucleotide_cyclase"/>
</dbReference>
<evidence type="ECO:0000313" key="4">
    <source>
        <dbReference type="Proteomes" id="UP001560685"/>
    </source>
</evidence>
<dbReference type="Gene3D" id="3.30.70.1230">
    <property type="entry name" value="Nucleotide cyclase"/>
    <property type="match status" value="1"/>
</dbReference>
<dbReference type="InterPro" id="IPR007890">
    <property type="entry name" value="CHASE2"/>
</dbReference>
<evidence type="ECO:0000313" key="3">
    <source>
        <dbReference type="EMBL" id="MEX6633571.1"/>
    </source>
</evidence>
<dbReference type="SUPFAM" id="SSF55073">
    <property type="entry name" value="Nucleotide cyclase"/>
    <property type="match status" value="1"/>
</dbReference>
<proteinExistence type="predicted"/>
<dbReference type="PROSITE" id="PS50125">
    <property type="entry name" value="GUANYLATE_CYCLASE_2"/>
    <property type="match status" value="1"/>
</dbReference>
<keyword evidence="4" id="KW-1185">Reference proteome</keyword>
<protein>
    <submittedName>
        <fullName evidence="3">CHASE2 domain-containing protein</fullName>
    </submittedName>
</protein>
<dbReference type="Pfam" id="PF05226">
    <property type="entry name" value="CHASE2"/>
    <property type="match status" value="1"/>
</dbReference>
<name>A0ABV3Z814_9PROT</name>
<keyword evidence="1" id="KW-1133">Transmembrane helix</keyword>
<accession>A0ABV3Z814</accession>
<keyword evidence="1" id="KW-0472">Membrane</keyword>
<evidence type="ECO:0000256" key="1">
    <source>
        <dbReference type="SAM" id="Phobius"/>
    </source>
</evidence>
<evidence type="ECO:0000259" key="2">
    <source>
        <dbReference type="PROSITE" id="PS50125"/>
    </source>
</evidence>
<dbReference type="InterPro" id="IPR001054">
    <property type="entry name" value="A/G_cyclase"/>
</dbReference>
<feature type="domain" description="Guanylate cyclase" evidence="2">
    <location>
        <begin position="495"/>
        <end position="632"/>
    </location>
</feature>
<comment type="caution">
    <text evidence="3">The sequence shown here is derived from an EMBL/GenBank/DDBJ whole genome shotgun (WGS) entry which is preliminary data.</text>
</comment>
<dbReference type="SMART" id="SM01080">
    <property type="entry name" value="CHASE2"/>
    <property type="match status" value="1"/>
</dbReference>
<keyword evidence="1" id="KW-0812">Transmembrane</keyword>
<dbReference type="Proteomes" id="UP001560685">
    <property type="component" value="Unassembled WGS sequence"/>
</dbReference>
<feature type="transmembrane region" description="Helical" evidence="1">
    <location>
        <begin position="377"/>
        <end position="397"/>
    </location>
</feature>
<organism evidence="3 4">
    <name type="scientific">Hyphococcus lacteus</name>
    <dbReference type="NCBI Taxonomy" id="3143536"/>
    <lineage>
        <taxon>Bacteria</taxon>
        <taxon>Pseudomonadati</taxon>
        <taxon>Pseudomonadota</taxon>
        <taxon>Alphaproteobacteria</taxon>
        <taxon>Parvularculales</taxon>
        <taxon>Parvularculaceae</taxon>
        <taxon>Hyphococcus</taxon>
    </lineage>
</organism>